<keyword evidence="4" id="KW-1185">Reference proteome</keyword>
<dbReference type="SUPFAM" id="SSF56349">
    <property type="entry name" value="DNA breaking-rejoining enzymes"/>
    <property type="match status" value="1"/>
</dbReference>
<name>A0ABQ9WPB6_9EUKA</name>
<evidence type="ECO:0000256" key="2">
    <source>
        <dbReference type="SAM" id="Coils"/>
    </source>
</evidence>
<evidence type="ECO:0000256" key="1">
    <source>
        <dbReference type="ARBA" id="ARBA00023172"/>
    </source>
</evidence>
<evidence type="ECO:0000313" key="3">
    <source>
        <dbReference type="EMBL" id="KAK2941326.1"/>
    </source>
</evidence>
<reference evidence="3 4" key="1">
    <citation type="journal article" date="2022" name="bioRxiv">
        <title>Genomics of Preaxostyla Flagellates Illuminates Evolutionary Transitions and the Path Towards Mitochondrial Loss.</title>
        <authorList>
            <person name="Novak L.V.F."/>
            <person name="Treitli S.C."/>
            <person name="Pyrih J."/>
            <person name="Halakuc P."/>
            <person name="Pipaliya S.V."/>
            <person name="Vacek V."/>
            <person name="Brzon O."/>
            <person name="Soukal P."/>
            <person name="Eme L."/>
            <person name="Dacks J.B."/>
            <person name="Karnkowska A."/>
            <person name="Elias M."/>
            <person name="Hampl V."/>
        </authorList>
    </citation>
    <scope>NUCLEOTIDE SEQUENCE [LARGE SCALE GENOMIC DNA]</scope>
    <source>
        <strain evidence="3">NAU3</strain>
        <tissue evidence="3">Gut</tissue>
    </source>
</reference>
<feature type="coiled-coil region" evidence="2">
    <location>
        <begin position="129"/>
        <end position="156"/>
    </location>
</feature>
<dbReference type="EMBL" id="JARBJD010000519">
    <property type="protein sequence ID" value="KAK2941326.1"/>
    <property type="molecule type" value="Genomic_DNA"/>
</dbReference>
<comment type="caution">
    <text evidence="3">The sequence shown here is derived from an EMBL/GenBank/DDBJ whole genome shotgun (WGS) entry which is preliminary data.</text>
</comment>
<dbReference type="Proteomes" id="UP001281761">
    <property type="component" value="Unassembled WGS sequence"/>
</dbReference>
<gene>
    <name evidence="3" type="ORF">BLNAU_23758</name>
</gene>
<keyword evidence="2" id="KW-0175">Coiled coil</keyword>
<sequence length="726" mass="82653">MKDPNTAIDNPIVIDELPFEIGKIVPVAKVVVPASKKKKKPFKVKATESQYRSTPIGTVLTGDDDFIDEGDAVFSSAPGGNDDFSDLFRYVEASICPIAIDDSVDCTDFCGDDSGNDSKDTIASDSEYHEIEEKKIEAYRRLIEKLERENEKNISAVKPSLTPKVMPATQVDVSKLMINILEDSAPRRIGGQSYAMALIDAGLDDELIESLMRPVEPFAESTLRKHAFTKDLYSAFLRALKDVRPPFPLDVKMLCAFIRFLCVCCRYNLHSVQNVYIAALKRMNLMETNTKLSDEENLKIAEMYREMRREGVVNKNDGPGKEPLITTDIIRLASSCDAGSKYRAENISLWLFAHQCGARSVSCEGITLGDIFVTQREPDGEPNMIQIRINITKGRKDWNHRVTLEGRMDEEGWLNAVYWLDRHLDLNHGFSLEVIETLPPERKQDKLWNCSREVMRTRLKVQLDRAGYDASKFGFHSLRSGFMCSALIASELKGNQVDNVMRTTAYVAGWVCGSETQQRYVKELTRSAIVATRLTRGPSMVESLSEEDEEEDTSSPASVQVKPVFEASLLDPEIFHNMKLEERKQTTPKLKLELLRHRFEKEITRGDWTDEEKKFRINVGWREAMLIHTGPTNDALYKRCIEEAERRKAYTDHRQFSSHSREIRIKMGREDICNNLSGNMENLDEVVNHLESPEASRTRDGKWNDRSVFKFGKEVPIEEVQKTTTM</sequence>
<evidence type="ECO:0000313" key="4">
    <source>
        <dbReference type="Proteomes" id="UP001281761"/>
    </source>
</evidence>
<accession>A0ABQ9WPB6</accession>
<dbReference type="InterPro" id="IPR013762">
    <property type="entry name" value="Integrase-like_cat_sf"/>
</dbReference>
<keyword evidence="1" id="KW-0233">DNA recombination</keyword>
<organism evidence="3 4">
    <name type="scientific">Blattamonas nauphoetae</name>
    <dbReference type="NCBI Taxonomy" id="2049346"/>
    <lineage>
        <taxon>Eukaryota</taxon>
        <taxon>Metamonada</taxon>
        <taxon>Preaxostyla</taxon>
        <taxon>Oxymonadida</taxon>
        <taxon>Blattamonas</taxon>
    </lineage>
</organism>
<dbReference type="InterPro" id="IPR011010">
    <property type="entry name" value="DNA_brk_join_enz"/>
</dbReference>
<dbReference type="Gene3D" id="1.10.443.10">
    <property type="entry name" value="Intergrase catalytic core"/>
    <property type="match status" value="1"/>
</dbReference>
<evidence type="ECO:0008006" key="5">
    <source>
        <dbReference type="Google" id="ProtNLM"/>
    </source>
</evidence>
<protein>
    <recommendedName>
        <fullName evidence="5">Tyr recombinase domain-containing protein</fullName>
    </recommendedName>
</protein>
<proteinExistence type="predicted"/>